<proteinExistence type="predicted"/>
<dbReference type="AlphaFoldDB" id="A0A1V4HYE5"/>
<evidence type="ECO:0000313" key="1">
    <source>
        <dbReference type="EMBL" id="OPH82889.1"/>
    </source>
</evidence>
<gene>
    <name evidence="1" type="ORF">B2M20_10200</name>
</gene>
<sequence>MLSAESLGRFWEARRFTAGQAPRPLLNPVRIIWVEDKAGALRRGAINFAYLSGTKGPLQRFETRRSK</sequence>
<dbReference type="EMBL" id="MWPQ01000040">
    <property type="protein sequence ID" value="OPH82889.1"/>
    <property type="molecule type" value="Genomic_DNA"/>
</dbReference>
<protein>
    <submittedName>
        <fullName evidence="1">Uncharacterized protein</fullName>
    </submittedName>
</protein>
<dbReference type="Proteomes" id="UP000189940">
    <property type="component" value="Unassembled WGS sequence"/>
</dbReference>
<name>A0A1V4HYE5_NITVU</name>
<organism evidence="1 2">
    <name type="scientific">Nitrobacter vulgaris</name>
    <dbReference type="NCBI Taxonomy" id="29421"/>
    <lineage>
        <taxon>Bacteria</taxon>
        <taxon>Pseudomonadati</taxon>
        <taxon>Pseudomonadota</taxon>
        <taxon>Alphaproteobacteria</taxon>
        <taxon>Hyphomicrobiales</taxon>
        <taxon>Nitrobacteraceae</taxon>
        <taxon>Nitrobacter</taxon>
    </lineage>
</organism>
<keyword evidence="2" id="KW-1185">Reference proteome</keyword>
<accession>A0A1V4HYE5</accession>
<reference evidence="1 2" key="1">
    <citation type="submission" date="2017-02" db="EMBL/GenBank/DDBJ databases">
        <title>Genome sequence of the nitrite-oxidizing bacterium Nitrobacter vulgaris strain Ab1.</title>
        <authorList>
            <person name="Mellbye B.L."/>
            <person name="Davis E.W."/>
            <person name="Spieck E."/>
            <person name="Chang J.H."/>
            <person name="Bottomley P.J."/>
            <person name="Sayavedra-Soto L.A."/>
        </authorList>
    </citation>
    <scope>NUCLEOTIDE SEQUENCE [LARGE SCALE GENOMIC DNA]</scope>
    <source>
        <strain evidence="1 2">Ab1</strain>
    </source>
</reference>
<evidence type="ECO:0000313" key="2">
    <source>
        <dbReference type="Proteomes" id="UP000189940"/>
    </source>
</evidence>
<comment type="caution">
    <text evidence="1">The sequence shown here is derived from an EMBL/GenBank/DDBJ whole genome shotgun (WGS) entry which is preliminary data.</text>
</comment>